<dbReference type="Proteomes" id="UP000425960">
    <property type="component" value="Chromosome"/>
</dbReference>
<sequence length="52" mass="6050">MTVEQIEMVYRALRRHDGGSLRPDLPWTEQNELSLALDALRLELTNRKEGVK</sequence>
<name>A0A5K7ZNH6_9BACT</name>
<accession>A0A5K7ZNH6</accession>
<gene>
    <name evidence="1" type="ORF">DSCO28_17650</name>
</gene>
<dbReference type="KEGG" id="dov:DSCO28_17650"/>
<evidence type="ECO:0000313" key="1">
    <source>
        <dbReference type="EMBL" id="BBO81199.1"/>
    </source>
</evidence>
<organism evidence="1 2">
    <name type="scientific">Desulfosarcina ovata subsp. sediminis</name>
    <dbReference type="NCBI Taxonomy" id="885957"/>
    <lineage>
        <taxon>Bacteria</taxon>
        <taxon>Pseudomonadati</taxon>
        <taxon>Thermodesulfobacteriota</taxon>
        <taxon>Desulfobacteria</taxon>
        <taxon>Desulfobacterales</taxon>
        <taxon>Desulfosarcinaceae</taxon>
        <taxon>Desulfosarcina</taxon>
    </lineage>
</organism>
<evidence type="ECO:0000313" key="2">
    <source>
        <dbReference type="Proteomes" id="UP000425960"/>
    </source>
</evidence>
<protein>
    <submittedName>
        <fullName evidence="1">Uncharacterized protein</fullName>
    </submittedName>
</protein>
<dbReference type="AlphaFoldDB" id="A0A5K7ZNH6"/>
<proteinExistence type="predicted"/>
<reference evidence="1 2" key="1">
    <citation type="submission" date="2019-11" db="EMBL/GenBank/DDBJ databases">
        <title>Comparative genomics of hydrocarbon-degrading Desulfosarcina strains.</title>
        <authorList>
            <person name="Watanabe M."/>
            <person name="Kojima H."/>
            <person name="Fukui M."/>
        </authorList>
    </citation>
    <scope>NUCLEOTIDE SEQUENCE [LARGE SCALE GENOMIC DNA]</scope>
    <source>
        <strain evidence="1 2">28bB2T</strain>
    </source>
</reference>
<dbReference type="RefSeq" id="WP_155321967.1">
    <property type="nucleotide sequence ID" value="NZ_AP021876.1"/>
</dbReference>
<dbReference type="EMBL" id="AP021876">
    <property type="protein sequence ID" value="BBO81199.1"/>
    <property type="molecule type" value="Genomic_DNA"/>
</dbReference>